<reference evidence="2 3" key="1">
    <citation type="submission" date="2014-07" db="EMBL/GenBank/DDBJ databases">
        <title>Draft genome sequence of Thalassospira profundimaris R8-17.</title>
        <authorList>
            <person name="Lai Q."/>
            <person name="Shao Z."/>
        </authorList>
    </citation>
    <scope>NUCLEOTIDE SEQUENCE [LARGE SCALE GENOMIC DNA]</scope>
    <source>
        <strain evidence="2 3">R8-17</strain>
    </source>
</reference>
<organism evidence="2 3">
    <name type="scientific">Thalassospira profundimaris</name>
    <dbReference type="NCBI Taxonomy" id="502049"/>
    <lineage>
        <taxon>Bacteria</taxon>
        <taxon>Pseudomonadati</taxon>
        <taxon>Pseudomonadota</taxon>
        <taxon>Alphaproteobacteria</taxon>
        <taxon>Rhodospirillales</taxon>
        <taxon>Thalassospiraceae</taxon>
        <taxon>Thalassospira</taxon>
    </lineage>
</organism>
<comment type="caution">
    <text evidence="2">The sequence shown here is derived from an EMBL/GenBank/DDBJ whole genome shotgun (WGS) entry which is preliminary data.</text>
</comment>
<dbReference type="AlphaFoldDB" id="A0A367VCH8"/>
<evidence type="ECO:0000313" key="2">
    <source>
        <dbReference type="EMBL" id="RCK22926.1"/>
    </source>
</evidence>
<sequence>MVNCNDTIQIPGIQANNHSAVSGKQDKKPVSWRMVITGMLISAVEYLAARQAHARDRHALQHLDDRMLKDIGVTRADIERELAKPFLSDFPRRG</sequence>
<name>A0A367VCH8_9PROT</name>
<evidence type="ECO:0000313" key="3">
    <source>
        <dbReference type="Proteomes" id="UP000253061"/>
    </source>
</evidence>
<dbReference type="RefSeq" id="WP_062955405.1">
    <property type="nucleotide sequence ID" value="NZ_JPWB01000003.1"/>
</dbReference>
<protein>
    <recommendedName>
        <fullName evidence="1">YjiS-like domain-containing protein</fullName>
    </recommendedName>
</protein>
<dbReference type="EMBL" id="JPWB01000003">
    <property type="protein sequence ID" value="RCK22926.1"/>
    <property type="molecule type" value="Genomic_DNA"/>
</dbReference>
<proteinExistence type="predicted"/>
<dbReference type="InterPro" id="IPR009506">
    <property type="entry name" value="YjiS-like"/>
</dbReference>
<dbReference type="Proteomes" id="UP000253061">
    <property type="component" value="Unassembled WGS sequence"/>
</dbReference>
<gene>
    <name evidence="2" type="ORF">TH6_07675</name>
</gene>
<evidence type="ECO:0000259" key="1">
    <source>
        <dbReference type="Pfam" id="PF06568"/>
    </source>
</evidence>
<feature type="domain" description="YjiS-like" evidence="1">
    <location>
        <begin position="45"/>
        <end position="79"/>
    </location>
</feature>
<accession>A0A367VCH8</accession>
<dbReference type="Pfam" id="PF06568">
    <property type="entry name" value="YjiS-like"/>
    <property type="match status" value="1"/>
</dbReference>